<feature type="domain" description="GGDEF" evidence="3">
    <location>
        <begin position="514"/>
        <end position="642"/>
    </location>
</feature>
<dbReference type="InterPro" id="IPR043128">
    <property type="entry name" value="Rev_trsase/Diguanyl_cyclase"/>
</dbReference>
<comment type="caution">
    <text evidence="4">The sequence shown here is derived from an EMBL/GenBank/DDBJ whole genome shotgun (WGS) entry which is preliminary data.</text>
</comment>
<dbReference type="AlphaFoldDB" id="C0C507"/>
<feature type="domain" description="EAL" evidence="2">
    <location>
        <begin position="650"/>
        <end position="903"/>
    </location>
</feature>
<sequence length="904" mass="102223">MKKHSRRSILFFAGAVLLILAATAVLGFFLRGEMIKIRQREAENILYYYNEKIVLQLQGTMNEADALAKTALVEGTGETEWFERASDTLLSREEVRFVCLFDGDTVVSAQPEEKYAELAGRDLQDFSYAYTLAKVVKELVVEGPVALDIDQEQQKVFLFLQPVVGGESYLGEVAVALDREYVLEQLKLDDLPDRGYDYELWRVEPQNGAKEVIAKNKDDIDFSYAEKTTFYLPSQWNLSIQPSSGWLSPSQQIWIIIASVVAACVLLALAWLGYLHYYRRHAIKQLRTMDGATGLYNQKGFTAALDCWLSDESSPVMLFYFSMEGYSQAARLIGTKQEAVFLRSIPGRLKEYIRSPFLAAYLGSGNFLIALREGMNKLQQEEFAKGLSLELLLKVRVRDEKNFVMARYKYTRCKNGTGRAAEEMESLIHAYYAEVMQESPVRMMTEKCRQLIEGNNDVIFDEYTDFEMTELSKTFNRYRKKVEQLAYFDPVFNVGNRPKYFRDTEMLISYSPKRPFSLFCVDICSFSQYNELFSADVGDEILHEMIRRLSRPFGSYLYRINGDVFLGISLTKEKTDVFAARLQQMLTAPVMAGNLSIPLQIRLVACRYPAHGSTPGILLERLQSAMSFSKTTARSTVIYNDALDEMLRTEAHILHRLSDAIQQKTLEIWYQPLMHLESGQYKAVEALVRLPDGEGGYFPAGQVISLAERNAMVEALGDYVLANACSFMREWGEELGVQRMGINLSVQQLLVGNSAEHLLQLISAANVEPGRITLEITESILIQSIDHAAETLEKLRKAGIHIALDDFGVGYSSLNYLSNLPVDIIKIDRSLTQQILTNEKQYALLRSIVDMSVINDLSVVAEGVESGAEQKMIASAGVQYIQGYYYARPMPGEELIVSLKGRQG</sequence>
<dbReference type="PANTHER" id="PTHR33121">
    <property type="entry name" value="CYCLIC DI-GMP PHOSPHODIESTERASE PDEF"/>
    <property type="match status" value="1"/>
</dbReference>
<dbReference type="PANTHER" id="PTHR33121:SF71">
    <property type="entry name" value="OXYGEN SENSOR PROTEIN DOSP"/>
    <property type="match status" value="1"/>
</dbReference>
<name>C0C507_9FIRM</name>
<dbReference type="InterPro" id="IPR035919">
    <property type="entry name" value="EAL_sf"/>
</dbReference>
<dbReference type="PROSITE" id="PS50887">
    <property type="entry name" value="GGDEF"/>
    <property type="match status" value="1"/>
</dbReference>
<dbReference type="EMBL" id="ABYI02000036">
    <property type="protein sequence ID" value="EEG72775.1"/>
    <property type="molecule type" value="Genomic_DNA"/>
</dbReference>
<gene>
    <name evidence="4" type="ORF">CLOHYLEM_07174</name>
</gene>
<dbReference type="InterPro" id="IPR050706">
    <property type="entry name" value="Cyclic-di-GMP_PDE-like"/>
</dbReference>
<feature type="transmembrane region" description="Helical" evidence="1">
    <location>
        <begin position="352"/>
        <end position="371"/>
    </location>
</feature>
<dbReference type="SMART" id="SM00267">
    <property type="entry name" value="GGDEF"/>
    <property type="match status" value="1"/>
</dbReference>
<keyword evidence="5" id="KW-1185">Reference proteome</keyword>
<keyword evidence="1" id="KW-0812">Transmembrane</keyword>
<dbReference type="Pfam" id="PF00563">
    <property type="entry name" value="EAL"/>
    <property type="match status" value="1"/>
</dbReference>
<evidence type="ECO:0000313" key="5">
    <source>
        <dbReference type="Proteomes" id="UP000004893"/>
    </source>
</evidence>
<dbReference type="OrthoDB" id="9762141at2"/>
<dbReference type="SUPFAM" id="SSF55073">
    <property type="entry name" value="Nucleotide cyclase"/>
    <property type="match status" value="2"/>
</dbReference>
<dbReference type="InterPro" id="IPR029787">
    <property type="entry name" value="Nucleotide_cyclase"/>
</dbReference>
<evidence type="ECO:0000313" key="4">
    <source>
        <dbReference type="EMBL" id="EEG72775.1"/>
    </source>
</evidence>
<dbReference type="GO" id="GO:0071111">
    <property type="term" value="F:cyclic-guanylate-specific phosphodiesterase activity"/>
    <property type="evidence" value="ECO:0007669"/>
    <property type="project" value="InterPro"/>
</dbReference>
<dbReference type="Proteomes" id="UP000004893">
    <property type="component" value="Unassembled WGS sequence"/>
</dbReference>
<reference evidence="4" key="2">
    <citation type="submission" date="2013-06" db="EMBL/GenBank/DDBJ databases">
        <title>Draft genome sequence of Clostridium hylemonae (DSM 15053).</title>
        <authorList>
            <person name="Sudarsanam P."/>
            <person name="Ley R."/>
            <person name="Guruge J."/>
            <person name="Turnbaugh P.J."/>
            <person name="Mahowald M."/>
            <person name="Liep D."/>
            <person name="Gordon J."/>
        </authorList>
    </citation>
    <scope>NUCLEOTIDE SEQUENCE</scope>
    <source>
        <strain evidence="4">DSM 15053</strain>
    </source>
</reference>
<dbReference type="RefSeq" id="WP_006444532.1">
    <property type="nucleotide sequence ID" value="NZ_CP036524.1"/>
</dbReference>
<dbReference type="STRING" id="553973.CLOHYLEM_07174"/>
<evidence type="ECO:0000259" key="3">
    <source>
        <dbReference type="PROSITE" id="PS50887"/>
    </source>
</evidence>
<evidence type="ECO:0000259" key="2">
    <source>
        <dbReference type="PROSITE" id="PS50883"/>
    </source>
</evidence>
<dbReference type="InterPro" id="IPR001633">
    <property type="entry name" value="EAL_dom"/>
</dbReference>
<keyword evidence="1" id="KW-1133">Transmembrane helix</keyword>
<dbReference type="CDD" id="cd01948">
    <property type="entry name" value="EAL"/>
    <property type="match status" value="1"/>
</dbReference>
<organism evidence="4 5">
    <name type="scientific">[Clostridium] hylemonae DSM 15053</name>
    <dbReference type="NCBI Taxonomy" id="553973"/>
    <lineage>
        <taxon>Bacteria</taxon>
        <taxon>Bacillati</taxon>
        <taxon>Bacillota</taxon>
        <taxon>Clostridia</taxon>
        <taxon>Lachnospirales</taxon>
        <taxon>Lachnospiraceae</taxon>
    </lineage>
</organism>
<dbReference type="SMART" id="SM00052">
    <property type="entry name" value="EAL"/>
    <property type="match status" value="1"/>
</dbReference>
<dbReference type="InterPro" id="IPR000160">
    <property type="entry name" value="GGDEF_dom"/>
</dbReference>
<dbReference type="Gene3D" id="3.20.20.450">
    <property type="entry name" value="EAL domain"/>
    <property type="match status" value="1"/>
</dbReference>
<dbReference type="SUPFAM" id="SSF141868">
    <property type="entry name" value="EAL domain-like"/>
    <property type="match status" value="1"/>
</dbReference>
<dbReference type="PROSITE" id="PS50883">
    <property type="entry name" value="EAL"/>
    <property type="match status" value="1"/>
</dbReference>
<proteinExistence type="predicted"/>
<reference evidence="4" key="1">
    <citation type="submission" date="2009-02" db="EMBL/GenBank/DDBJ databases">
        <authorList>
            <person name="Fulton L."/>
            <person name="Clifton S."/>
            <person name="Fulton B."/>
            <person name="Xu J."/>
            <person name="Minx P."/>
            <person name="Pepin K.H."/>
            <person name="Johnson M."/>
            <person name="Bhonagiri V."/>
            <person name="Nash W.E."/>
            <person name="Mardis E.R."/>
            <person name="Wilson R.K."/>
        </authorList>
    </citation>
    <scope>NUCLEOTIDE SEQUENCE [LARGE SCALE GENOMIC DNA]</scope>
    <source>
        <strain evidence="4">DSM 15053</strain>
    </source>
</reference>
<dbReference type="Pfam" id="PF00990">
    <property type="entry name" value="GGDEF"/>
    <property type="match status" value="1"/>
</dbReference>
<feature type="transmembrane region" description="Helical" evidence="1">
    <location>
        <begin position="253"/>
        <end position="277"/>
    </location>
</feature>
<dbReference type="eggNOG" id="COG2199">
    <property type="taxonomic scope" value="Bacteria"/>
</dbReference>
<keyword evidence="1" id="KW-0472">Membrane</keyword>
<evidence type="ECO:0000256" key="1">
    <source>
        <dbReference type="SAM" id="Phobius"/>
    </source>
</evidence>
<dbReference type="eggNOG" id="COG5001">
    <property type="taxonomic scope" value="Bacteria"/>
</dbReference>
<dbReference type="HOGENOM" id="CLU_352940_0_0_9"/>
<dbReference type="Gene3D" id="3.30.70.270">
    <property type="match status" value="2"/>
</dbReference>
<accession>C0C507</accession>
<protein>
    <submittedName>
        <fullName evidence="4">Diguanylate cyclase (GGDEF) domain protein</fullName>
    </submittedName>
</protein>